<organism evidence="2 3">
    <name type="scientific">Limosa lapponica baueri</name>
    <dbReference type="NCBI Taxonomy" id="1758121"/>
    <lineage>
        <taxon>Eukaryota</taxon>
        <taxon>Metazoa</taxon>
        <taxon>Chordata</taxon>
        <taxon>Craniata</taxon>
        <taxon>Vertebrata</taxon>
        <taxon>Euteleostomi</taxon>
        <taxon>Archelosauria</taxon>
        <taxon>Archosauria</taxon>
        <taxon>Dinosauria</taxon>
        <taxon>Saurischia</taxon>
        <taxon>Theropoda</taxon>
        <taxon>Coelurosauria</taxon>
        <taxon>Aves</taxon>
        <taxon>Neognathae</taxon>
        <taxon>Neoaves</taxon>
        <taxon>Charadriiformes</taxon>
        <taxon>Scolopacidae</taxon>
        <taxon>Limosa</taxon>
    </lineage>
</organism>
<feature type="compositionally biased region" description="Polar residues" evidence="1">
    <location>
        <begin position="1"/>
        <end position="14"/>
    </location>
</feature>
<reference evidence="3" key="1">
    <citation type="submission" date="2017-11" db="EMBL/GenBank/DDBJ databases">
        <authorList>
            <person name="Lima N.C."/>
            <person name="Parody-Merino A.M."/>
            <person name="Battley P.F."/>
            <person name="Fidler A.E."/>
            <person name="Prosdocimi F."/>
        </authorList>
    </citation>
    <scope>NUCLEOTIDE SEQUENCE [LARGE SCALE GENOMIC DNA]</scope>
</reference>
<evidence type="ECO:0000256" key="1">
    <source>
        <dbReference type="SAM" id="MobiDB-lite"/>
    </source>
</evidence>
<name>A0A2I0UNQ4_LIMLA</name>
<dbReference type="EMBL" id="KZ505672">
    <property type="protein sequence ID" value="PKU47688.1"/>
    <property type="molecule type" value="Genomic_DNA"/>
</dbReference>
<proteinExistence type="predicted"/>
<reference evidence="3" key="2">
    <citation type="submission" date="2017-12" db="EMBL/GenBank/DDBJ databases">
        <title>Genome sequence of the Bar-tailed Godwit (Limosa lapponica baueri).</title>
        <authorList>
            <person name="Lima N.C.B."/>
            <person name="Parody-Merino A.M."/>
            <person name="Battley P.F."/>
            <person name="Fidler A.E."/>
            <person name="Prosdocimi F."/>
        </authorList>
    </citation>
    <scope>NUCLEOTIDE SEQUENCE [LARGE SCALE GENOMIC DNA]</scope>
</reference>
<protein>
    <submittedName>
        <fullName evidence="2">Ubx domain-containing protein 4</fullName>
    </submittedName>
</protein>
<sequence>MVRQAVTLQPTEVNGGTDLHLKPRENPTPECLPAVTSRETHTGAGSWQDLWTKDPVLEHVCWQDLWLRGGRMLEQSVPEGLHPLEGIHAGVVCEELQPVGRTHVGEVCGELSPVGGTPCWSRGRV</sequence>
<evidence type="ECO:0000313" key="2">
    <source>
        <dbReference type="EMBL" id="PKU47688.1"/>
    </source>
</evidence>
<dbReference type="Proteomes" id="UP000233556">
    <property type="component" value="Unassembled WGS sequence"/>
</dbReference>
<accession>A0A2I0UNQ4</accession>
<gene>
    <name evidence="2" type="ORF">llap_2021</name>
</gene>
<evidence type="ECO:0000313" key="3">
    <source>
        <dbReference type="Proteomes" id="UP000233556"/>
    </source>
</evidence>
<dbReference type="OrthoDB" id="9395480at2759"/>
<dbReference type="AlphaFoldDB" id="A0A2I0UNQ4"/>
<feature type="region of interest" description="Disordered" evidence="1">
    <location>
        <begin position="1"/>
        <end position="27"/>
    </location>
</feature>
<keyword evidence="3" id="KW-1185">Reference proteome</keyword>